<dbReference type="InterPro" id="IPR016186">
    <property type="entry name" value="C-type_lectin-like/link_sf"/>
</dbReference>
<dbReference type="PANTHER" id="PTHR22803">
    <property type="entry name" value="MANNOSE, PHOSPHOLIPASE, LECTIN RECEPTOR RELATED"/>
    <property type="match status" value="1"/>
</dbReference>
<proteinExistence type="predicted"/>
<name>H3D6A6_TETNG</name>
<dbReference type="HOGENOM" id="CLU_049894_7_0_1"/>
<dbReference type="InterPro" id="IPR050111">
    <property type="entry name" value="C-type_lectin/snaclec_domain"/>
</dbReference>
<reference evidence="6" key="2">
    <citation type="submission" date="2025-08" db="UniProtKB">
        <authorList>
            <consortium name="Ensembl"/>
        </authorList>
    </citation>
    <scope>IDENTIFICATION</scope>
</reference>
<keyword evidence="7" id="KW-1185">Reference proteome</keyword>
<dbReference type="SUPFAM" id="SSF56436">
    <property type="entry name" value="C-type lectin-like"/>
    <property type="match status" value="1"/>
</dbReference>
<dbReference type="InterPro" id="IPR016187">
    <property type="entry name" value="CTDL_fold"/>
</dbReference>
<feature type="transmembrane region" description="Helical" evidence="4">
    <location>
        <begin position="20"/>
        <end position="37"/>
    </location>
</feature>
<dbReference type="CDD" id="cd03590">
    <property type="entry name" value="CLECT_DC-SIGN_like"/>
    <property type="match status" value="1"/>
</dbReference>
<evidence type="ECO:0000256" key="3">
    <source>
        <dbReference type="SAM" id="Coils"/>
    </source>
</evidence>
<keyword evidence="2" id="KW-1015">Disulfide bond</keyword>
<organism evidence="6 7">
    <name type="scientific">Tetraodon nigroviridis</name>
    <name type="common">Spotted green pufferfish</name>
    <name type="synonym">Chelonodon nigroviridis</name>
    <dbReference type="NCBI Taxonomy" id="99883"/>
    <lineage>
        <taxon>Eukaryota</taxon>
        <taxon>Metazoa</taxon>
        <taxon>Chordata</taxon>
        <taxon>Craniata</taxon>
        <taxon>Vertebrata</taxon>
        <taxon>Euteleostomi</taxon>
        <taxon>Actinopterygii</taxon>
        <taxon>Neopterygii</taxon>
        <taxon>Teleostei</taxon>
        <taxon>Neoteleostei</taxon>
        <taxon>Acanthomorphata</taxon>
        <taxon>Eupercaria</taxon>
        <taxon>Tetraodontiformes</taxon>
        <taxon>Tetradontoidea</taxon>
        <taxon>Tetraodontidae</taxon>
        <taxon>Tetraodon</taxon>
    </lineage>
</organism>
<reference evidence="6" key="3">
    <citation type="submission" date="2025-09" db="UniProtKB">
        <authorList>
            <consortium name="Ensembl"/>
        </authorList>
    </citation>
    <scope>IDENTIFICATION</scope>
</reference>
<reference evidence="7" key="1">
    <citation type="journal article" date="2004" name="Nature">
        <title>Genome duplication in the teleost fish Tetraodon nigroviridis reveals the early vertebrate proto-karyotype.</title>
        <authorList>
            <person name="Jaillon O."/>
            <person name="Aury J.-M."/>
            <person name="Brunet F."/>
            <person name="Petit J.-L."/>
            <person name="Stange-Thomann N."/>
            <person name="Mauceli E."/>
            <person name="Bouneau L."/>
            <person name="Fischer C."/>
            <person name="Ozouf-Costaz C."/>
            <person name="Bernot A."/>
            <person name="Nicaud S."/>
            <person name="Jaffe D."/>
            <person name="Fisher S."/>
            <person name="Lutfalla G."/>
            <person name="Dossat C."/>
            <person name="Segurens B."/>
            <person name="Dasilva C."/>
            <person name="Salanoubat M."/>
            <person name="Levy M."/>
            <person name="Boudet N."/>
            <person name="Castellano S."/>
            <person name="Anthouard V."/>
            <person name="Jubin C."/>
            <person name="Castelli V."/>
            <person name="Katinka M."/>
            <person name="Vacherie B."/>
            <person name="Biemont C."/>
            <person name="Skalli Z."/>
            <person name="Cattolico L."/>
            <person name="Poulain J."/>
            <person name="De Berardinis V."/>
            <person name="Cruaud C."/>
            <person name="Duprat S."/>
            <person name="Brottier P."/>
            <person name="Coutanceau J.-P."/>
            <person name="Gouzy J."/>
            <person name="Parra G."/>
            <person name="Lardier G."/>
            <person name="Chapple C."/>
            <person name="McKernan K.J."/>
            <person name="McEwan P."/>
            <person name="Bosak S."/>
            <person name="Kellis M."/>
            <person name="Volff J.-N."/>
            <person name="Guigo R."/>
            <person name="Zody M.C."/>
            <person name="Mesirov J."/>
            <person name="Lindblad-Toh K."/>
            <person name="Birren B."/>
            <person name="Nusbaum C."/>
            <person name="Kahn D."/>
            <person name="Robinson-Rechavi M."/>
            <person name="Laudet V."/>
            <person name="Schachter V."/>
            <person name="Quetier F."/>
            <person name="Saurin W."/>
            <person name="Scarpelli C."/>
            <person name="Wincker P."/>
            <person name="Lander E.S."/>
            <person name="Weissenbach J."/>
            <person name="Roest Crollius H."/>
        </authorList>
    </citation>
    <scope>NUCLEOTIDE SEQUENCE [LARGE SCALE GENOMIC DNA]</scope>
</reference>
<evidence type="ECO:0000256" key="1">
    <source>
        <dbReference type="ARBA" id="ARBA00022734"/>
    </source>
</evidence>
<keyword evidence="1" id="KW-0430">Lectin</keyword>
<dbReference type="GeneTree" id="ENSGT00940000164508"/>
<dbReference type="SMART" id="SM00034">
    <property type="entry name" value="CLECT"/>
    <property type="match status" value="1"/>
</dbReference>
<keyword evidence="4" id="KW-0472">Membrane</keyword>
<evidence type="ECO:0000256" key="2">
    <source>
        <dbReference type="ARBA" id="ARBA00023157"/>
    </source>
</evidence>
<keyword evidence="4" id="KW-1133">Transmembrane helix</keyword>
<evidence type="ECO:0000256" key="4">
    <source>
        <dbReference type="SAM" id="Phobius"/>
    </source>
</evidence>
<feature type="coiled-coil region" evidence="3">
    <location>
        <begin position="47"/>
        <end position="74"/>
    </location>
</feature>
<sequence length="208" mass="23610">VRRIQYGRTGSLQPGHMPIILSGLNFLLIFTFIFSGISEGEAAFSALHQLKTENDRSERDFKQLQHNLSSLKTEDVLCENNWKKFDLGCYFFSKLTKNWNQSREFCISKGGDLAVLNSKEEQAFVNGWLKTSQNAWIGLFDIETEGTWKWVDGTVVTTTKCRKKYWQPGQPNSYGGNQDCGEILQDSGGVGQWNDDACTADQTWVCEK</sequence>
<dbReference type="InParanoid" id="H3D6A6"/>
<keyword evidence="4" id="KW-0812">Transmembrane</keyword>
<dbReference type="OMA" id="ICEGHEL"/>
<dbReference type="Ensembl" id="ENSTNIT00000016257.1">
    <property type="protein sequence ID" value="ENSTNIP00000016046.1"/>
    <property type="gene ID" value="ENSTNIG00000013065.1"/>
</dbReference>
<evidence type="ECO:0000313" key="6">
    <source>
        <dbReference type="Ensembl" id="ENSTNIP00000016046.1"/>
    </source>
</evidence>
<dbReference type="AlphaFoldDB" id="H3D6A6"/>
<dbReference type="PROSITE" id="PS50041">
    <property type="entry name" value="C_TYPE_LECTIN_2"/>
    <property type="match status" value="1"/>
</dbReference>
<evidence type="ECO:0000259" key="5">
    <source>
        <dbReference type="PROSITE" id="PS50041"/>
    </source>
</evidence>
<keyword evidence="3" id="KW-0175">Coiled coil</keyword>
<dbReference type="InterPro" id="IPR033989">
    <property type="entry name" value="CD209-like_CTLD"/>
</dbReference>
<evidence type="ECO:0000313" key="7">
    <source>
        <dbReference type="Proteomes" id="UP000007303"/>
    </source>
</evidence>
<dbReference type="InterPro" id="IPR018378">
    <property type="entry name" value="C-type_lectin_CS"/>
</dbReference>
<dbReference type="Pfam" id="PF00059">
    <property type="entry name" value="Lectin_C"/>
    <property type="match status" value="1"/>
</dbReference>
<feature type="domain" description="C-type lectin" evidence="5">
    <location>
        <begin position="85"/>
        <end position="207"/>
    </location>
</feature>
<protein>
    <recommendedName>
        <fullName evidence="5">C-type lectin domain-containing protein</fullName>
    </recommendedName>
</protein>
<dbReference type="PROSITE" id="PS00615">
    <property type="entry name" value="C_TYPE_LECTIN_1"/>
    <property type="match status" value="1"/>
</dbReference>
<accession>H3D6A6</accession>
<dbReference type="Gene3D" id="3.10.100.10">
    <property type="entry name" value="Mannose-Binding Protein A, subunit A"/>
    <property type="match status" value="1"/>
</dbReference>
<dbReference type="InterPro" id="IPR001304">
    <property type="entry name" value="C-type_lectin-like"/>
</dbReference>
<dbReference type="GO" id="GO:0030246">
    <property type="term" value="F:carbohydrate binding"/>
    <property type="evidence" value="ECO:0007669"/>
    <property type="project" value="UniProtKB-KW"/>
</dbReference>
<dbReference type="Proteomes" id="UP000007303">
    <property type="component" value="Unassembled WGS sequence"/>
</dbReference>